<sequence length="276" mass="29693">MKKILLLLILTFSITTIAQSKYTIEKQLQLNTVYRGDPEDSILVRSPDRIVKMISRNELGSGSGAADLDTTLKTGSNASITTDLLITAPNFNFSTNNSRGSIYNSNRGINIEGQSLGVYIDGHAGGIHLGNTPIIEFNSPTEFLQETRIKNNFIVGDSYYLTFPGTGNTGVITKSGLGPLGIYCSGGINMQGPSIKVNNHNLIVAVNGAVAAENGNIVTLATNTTTTALSNSALNSSYPQATPGFKVYCYEIFPNKTIYEKTTEGWIQYSFSVVNP</sequence>
<comment type="caution">
    <text evidence="2">The sequence shown here is derived from an EMBL/GenBank/DDBJ whole genome shotgun (WGS) entry which is preliminary data.</text>
</comment>
<accession>A0A6I4NQU3</accession>
<keyword evidence="1" id="KW-0732">Signal</keyword>
<protein>
    <submittedName>
        <fullName evidence="2">Uncharacterized protein</fullName>
    </submittedName>
</protein>
<dbReference type="RefSeq" id="WP_160376653.1">
    <property type="nucleotide sequence ID" value="NZ_WSTB01000018.1"/>
</dbReference>
<organism evidence="2 3">
    <name type="scientific">Flavobacterium hydrocarbonoxydans</name>
    <dbReference type="NCBI Taxonomy" id="2683249"/>
    <lineage>
        <taxon>Bacteria</taxon>
        <taxon>Pseudomonadati</taxon>
        <taxon>Bacteroidota</taxon>
        <taxon>Flavobacteriia</taxon>
        <taxon>Flavobacteriales</taxon>
        <taxon>Flavobacteriaceae</taxon>
        <taxon>Flavobacterium</taxon>
    </lineage>
</organism>
<dbReference type="Proteomes" id="UP000471501">
    <property type="component" value="Unassembled WGS sequence"/>
</dbReference>
<gene>
    <name evidence="2" type="ORF">GON26_20585</name>
</gene>
<dbReference type="AlphaFoldDB" id="A0A6I4NQU3"/>
<dbReference type="EMBL" id="WSTB01000018">
    <property type="protein sequence ID" value="MWB96766.1"/>
    <property type="molecule type" value="Genomic_DNA"/>
</dbReference>
<evidence type="ECO:0000313" key="2">
    <source>
        <dbReference type="EMBL" id="MWB96766.1"/>
    </source>
</evidence>
<feature type="chain" id="PRO_5026300605" evidence="1">
    <location>
        <begin position="19"/>
        <end position="276"/>
    </location>
</feature>
<feature type="signal peptide" evidence="1">
    <location>
        <begin position="1"/>
        <end position="18"/>
    </location>
</feature>
<evidence type="ECO:0000256" key="1">
    <source>
        <dbReference type="SAM" id="SignalP"/>
    </source>
</evidence>
<reference evidence="2 3" key="1">
    <citation type="submission" date="2019-12" db="EMBL/GenBank/DDBJ databases">
        <authorList>
            <person name="Kim Y.S."/>
        </authorList>
    </citation>
    <scope>NUCLEOTIDE SEQUENCE [LARGE SCALE GENOMIC DNA]</scope>
    <source>
        <strain evidence="2 3">GA093</strain>
    </source>
</reference>
<proteinExistence type="predicted"/>
<keyword evidence="3" id="KW-1185">Reference proteome</keyword>
<evidence type="ECO:0000313" key="3">
    <source>
        <dbReference type="Proteomes" id="UP000471501"/>
    </source>
</evidence>
<name>A0A6I4NQU3_9FLAO</name>